<gene>
    <name evidence="3" type="ORF">LECACI_7A008503</name>
</gene>
<evidence type="ECO:0000259" key="2">
    <source>
        <dbReference type="Pfam" id="PF25534"/>
    </source>
</evidence>
<dbReference type="InterPro" id="IPR057678">
    <property type="entry name" value="DUF7918"/>
</dbReference>
<name>A0AAI8Z605_9PEZI</name>
<proteinExistence type="predicted"/>
<feature type="compositionally biased region" description="Polar residues" evidence="1">
    <location>
        <begin position="367"/>
        <end position="377"/>
    </location>
</feature>
<feature type="region of interest" description="Disordered" evidence="1">
    <location>
        <begin position="262"/>
        <end position="292"/>
    </location>
</feature>
<feature type="region of interest" description="Disordered" evidence="1">
    <location>
        <begin position="354"/>
        <end position="377"/>
    </location>
</feature>
<reference evidence="3" key="1">
    <citation type="submission" date="2023-11" db="EMBL/GenBank/DDBJ databases">
        <authorList>
            <person name="Alioto T."/>
            <person name="Alioto T."/>
            <person name="Gomez Garrido J."/>
        </authorList>
    </citation>
    <scope>NUCLEOTIDE SEQUENCE</scope>
</reference>
<feature type="compositionally biased region" description="Basic and acidic residues" evidence="1">
    <location>
        <begin position="262"/>
        <end position="284"/>
    </location>
</feature>
<dbReference type="Proteomes" id="UP001296104">
    <property type="component" value="Unassembled WGS sequence"/>
</dbReference>
<feature type="compositionally biased region" description="Acidic residues" evidence="1">
    <location>
        <begin position="354"/>
        <end position="363"/>
    </location>
</feature>
<protein>
    <recommendedName>
        <fullName evidence="2">DUF7918 domain-containing protein</fullName>
    </recommendedName>
</protein>
<evidence type="ECO:0000256" key="1">
    <source>
        <dbReference type="SAM" id="MobiDB-lite"/>
    </source>
</evidence>
<dbReference type="EMBL" id="CAVMBE010000084">
    <property type="protein sequence ID" value="CAK4033345.1"/>
    <property type="molecule type" value="Genomic_DNA"/>
</dbReference>
<sequence length="377" mass="41452">MAVVDELPGVEVTITVDGQALEEYLDGDERNEPNAVTKFVEATTGKNFEIVYLVRKGTEFRGDCMAFAISVDGSRMGRPLVRKESCLDKDASENLKGAIVPGCKLKKFEFVALETVQDGHSSFEEIAKLQGLGCIKVEVFHRIITGESSKHNPRVGTFQPVDFVPERAVKGKALTQQVKLGDTVPCAPSIMYSSRPVDASGKPAATFMFNYRTNNALKSLLIIPRTPSPEPPTPLHLRDPTTLTPAEIVLLQQGFAAAASEKEAKAEKMSKVKREHPDDSDAPRKKAARPQAGNTLLELDEEGGFRESSIATLAPTATDTPKFLSFNDITALFRMVLFEIRDVTEVRIDVDGEPLPEYTDQEFPDQPNAQDVQIMQE</sequence>
<evidence type="ECO:0000313" key="3">
    <source>
        <dbReference type="EMBL" id="CAK4033345.1"/>
    </source>
</evidence>
<evidence type="ECO:0000313" key="4">
    <source>
        <dbReference type="Proteomes" id="UP001296104"/>
    </source>
</evidence>
<dbReference type="AlphaFoldDB" id="A0AAI8Z605"/>
<comment type="caution">
    <text evidence="3">The sequence shown here is derived from an EMBL/GenBank/DDBJ whole genome shotgun (WGS) entry which is preliminary data.</text>
</comment>
<organism evidence="3 4">
    <name type="scientific">Lecanosticta acicola</name>
    <dbReference type="NCBI Taxonomy" id="111012"/>
    <lineage>
        <taxon>Eukaryota</taxon>
        <taxon>Fungi</taxon>
        <taxon>Dikarya</taxon>
        <taxon>Ascomycota</taxon>
        <taxon>Pezizomycotina</taxon>
        <taxon>Dothideomycetes</taxon>
        <taxon>Dothideomycetidae</taxon>
        <taxon>Mycosphaerellales</taxon>
        <taxon>Mycosphaerellaceae</taxon>
        <taxon>Lecanosticta</taxon>
    </lineage>
</organism>
<feature type="domain" description="DUF7918" evidence="2">
    <location>
        <begin position="9"/>
        <end position="226"/>
    </location>
</feature>
<accession>A0AAI8Z605</accession>
<dbReference type="PANTHER" id="PTHR36223">
    <property type="entry name" value="BETA-LACTAMASE-TYPE TRANSPEPTIDASE FOLD DOMAIN CONTAINING PROTEIN"/>
    <property type="match status" value="1"/>
</dbReference>
<dbReference type="PANTHER" id="PTHR36223:SF1">
    <property type="entry name" value="TRANSCRIPTION ELONGATION FACTOR EAF N-TERMINAL DOMAIN-CONTAINING PROTEIN"/>
    <property type="match status" value="1"/>
</dbReference>
<keyword evidence="4" id="KW-1185">Reference proteome</keyword>
<dbReference type="Pfam" id="PF25534">
    <property type="entry name" value="DUF7918"/>
    <property type="match status" value="1"/>
</dbReference>